<feature type="chain" id="PRO_5045308667" evidence="1">
    <location>
        <begin position="36"/>
        <end position="137"/>
    </location>
</feature>
<dbReference type="InterPro" id="IPR006311">
    <property type="entry name" value="TAT_signal"/>
</dbReference>
<evidence type="ECO:0000313" key="3">
    <source>
        <dbReference type="Proteomes" id="UP001626536"/>
    </source>
</evidence>
<dbReference type="EMBL" id="CP136862">
    <property type="protein sequence ID" value="WOJ90467.1"/>
    <property type="molecule type" value="Genomic_DNA"/>
</dbReference>
<organism evidence="2 3">
    <name type="scientific">Methylocapsa polymorpha</name>
    <dbReference type="NCBI Taxonomy" id="3080828"/>
    <lineage>
        <taxon>Bacteria</taxon>
        <taxon>Pseudomonadati</taxon>
        <taxon>Pseudomonadota</taxon>
        <taxon>Alphaproteobacteria</taxon>
        <taxon>Hyphomicrobiales</taxon>
        <taxon>Beijerinckiaceae</taxon>
        <taxon>Methylocapsa</taxon>
    </lineage>
</organism>
<reference evidence="2 3" key="1">
    <citation type="submission" date="2023-10" db="EMBL/GenBank/DDBJ databases">
        <title>Novel methanotroph of the genus Methylocapsa from a subarctic wetland.</title>
        <authorList>
            <person name="Belova S.E."/>
            <person name="Oshkin I.Y."/>
            <person name="Miroshnikov K."/>
            <person name="Dedysh S.N."/>
        </authorList>
    </citation>
    <scope>NUCLEOTIDE SEQUENCE [LARGE SCALE GENOMIC DNA]</scope>
    <source>
        <strain evidence="2 3">RX1</strain>
    </source>
</reference>
<dbReference type="RefSeq" id="WP_407339944.1">
    <property type="nucleotide sequence ID" value="NZ_CP136862.1"/>
</dbReference>
<evidence type="ECO:0000313" key="2">
    <source>
        <dbReference type="EMBL" id="WOJ90467.1"/>
    </source>
</evidence>
<accession>A0ABZ0HUJ7</accession>
<name>A0ABZ0HUJ7_9HYPH</name>
<keyword evidence="3" id="KW-1185">Reference proteome</keyword>
<feature type="signal peptide" evidence="1">
    <location>
        <begin position="1"/>
        <end position="35"/>
    </location>
</feature>
<sequence>MNDRTMSSKSAGARLSRRKILSGLGSAAIAGGAVAATNNALGAENPDLELLRLGEEFAQAYAAERALEEREVPWPIFKEGMGRTDAIARRIAAIPTKTLEGMRVKARAIESYCGVWEAPGAKPEVQLYDSLVRDLIA</sequence>
<dbReference type="PROSITE" id="PS51318">
    <property type="entry name" value="TAT"/>
    <property type="match status" value="1"/>
</dbReference>
<proteinExistence type="predicted"/>
<protein>
    <submittedName>
        <fullName evidence="2">Uncharacterized protein</fullName>
    </submittedName>
</protein>
<dbReference type="Proteomes" id="UP001626536">
    <property type="component" value="Chromosome"/>
</dbReference>
<gene>
    <name evidence="2" type="ORF">RZS28_03995</name>
</gene>
<keyword evidence="1" id="KW-0732">Signal</keyword>
<evidence type="ECO:0000256" key="1">
    <source>
        <dbReference type="SAM" id="SignalP"/>
    </source>
</evidence>